<proteinExistence type="predicted"/>
<organism evidence="2 3">
    <name type="scientific">Trueperella abortisuis</name>
    <dbReference type="NCBI Taxonomy" id="445930"/>
    <lineage>
        <taxon>Bacteria</taxon>
        <taxon>Bacillati</taxon>
        <taxon>Actinomycetota</taxon>
        <taxon>Actinomycetes</taxon>
        <taxon>Actinomycetales</taxon>
        <taxon>Actinomycetaceae</taxon>
        <taxon>Trueperella</taxon>
    </lineage>
</organism>
<feature type="domain" description="Integrase catalytic" evidence="1">
    <location>
        <begin position="29"/>
        <end position="76"/>
    </location>
</feature>
<dbReference type="Proteomes" id="UP001230145">
    <property type="component" value="Unassembled WGS sequence"/>
</dbReference>
<dbReference type="InterPro" id="IPR050900">
    <property type="entry name" value="Transposase_IS3/IS150/IS904"/>
</dbReference>
<dbReference type="SUPFAM" id="SSF53098">
    <property type="entry name" value="Ribonuclease H-like"/>
    <property type="match status" value="1"/>
</dbReference>
<comment type="caution">
    <text evidence="2">The sequence shown here is derived from an EMBL/GenBank/DDBJ whole genome shotgun (WGS) entry which is preliminary data.</text>
</comment>
<dbReference type="InterPro" id="IPR001584">
    <property type="entry name" value="Integrase_cat-core"/>
</dbReference>
<evidence type="ECO:0000313" key="2">
    <source>
        <dbReference type="EMBL" id="MDP9832633.1"/>
    </source>
</evidence>
<dbReference type="InterPro" id="IPR012337">
    <property type="entry name" value="RNaseH-like_sf"/>
</dbReference>
<gene>
    <name evidence="2" type="ORF">J2S45_001312</name>
</gene>
<dbReference type="PANTHER" id="PTHR46889">
    <property type="entry name" value="TRANSPOSASE INSF FOR INSERTION SEQUENCE IS3B-RELATED"/>
    <property type="match status" value="1"/>
</dbReference>
<protein>
    <submittedName>
        <fullName evidence="2">Transposase InsO family protein</fullName>
    </submittedName>
</protein>
<evidence type="ECO:0000259" key="1">
    <source>
        <dbReference type="Pfam" id="PF13683"/>
    </source>
</evidence>
<accession>A0ABT9PIV1</accession>
<dbReference type="EMBL" id="JAUSQL010000001">
    <property type="protein sequence ID" value="MDP9832633.1"/>
    <property type="molecule type" value="Genomic_DNA"/>
</dbReference>
<name>A0ABT9PIV1_9ACTO</name>
<dbReference type="RefSeq" id="WP_307634905.1">
    <property type="nucleotide sequence ID" value="NZ_JAUSQL010000001.1"/>
</dbReference>
<evidence type="ECO:0000313" key="3">
    <source>
        <dbReference type="Proteomes" id="UP001230145"/>
    </source>
</evidence>
<dbReference type="PANTHER" id="PTHR46889:SF4">
    <property type="entry name" value="TRANSPOSASE INSO FOR INSERTION SEQUENCE ELEMENT IS911B-RELATED"/>
    <property type="match status" value="1"/>
</dbReference>
<keyword evidence="3" id="KW-1185">Reference proteome</keyword>
<reference evidence="2 3" key="1">
    <citation type="submission" date="2023-07" db="EMBL/GenBank/DDBJ databases">
        <title>Sequencing the genomes of 1000 actinobacteria strains.</title>
        <authorList>
            <person name="Klenk H.-P."/>
        </authorList>
    </citation>
    <scope>NUCLEOTIDE SEQUENCE [LARGE SCALE GENOMIC DNA]</scope>
    <source>
        <strain evidence="2 3">DSM 19515</strain>
    </source>
</reference>
<sequence length="89" mass="10418">MIATPVYYFHRSYYTSVSGGEICGEAKPSFWATLKVEYYYRHAFRIHEEVYEGVSTWIEGFYNHKRIHSAIGYQNPVEYELHAAMNIAA</sequence>
<dbReference type="Pfam" id="PF13683">
    <property type="entry name" value="rve_3"/>
    <property type="match status" value="1"/>
</dbReference>